<dbReference type="PANTHER" id="PTHR30371:SF0">
    <property type="entry name" value="SEC-INDEPENDENT PROTEIN TRANSLOCASE PROTEIN TATC, CHLOROPLASTIC-RELATED"/>
    <property type="match status" value="1"/>
</dbReference>
<feature type="transmembrane region" description="Helical" evidence="5">
    <location>
        <begin position="126"/>
        <end position="146"/>
    </location>
</feature>
<dbReference type="GO" id="GO:0033281">
    <property type="term" value="C:TAT protein transport complex"/>
    <property type="evidence" value="ECO:0007669"/>
    <property type="project" value="UniProtKB-UniRule"/>
</dbReference>
<evidence type="ECO:0000256" key="5">
    <source>
        <dbReference type="HAMAP-Rule" id="MF_00902"/>
    </source>
</evidence>
<dbReference type="AlphaFoldDB" id="A0A1G7GZ85"/>
<proteinExistence type="inferred from homology"/>
<dbReference type="Pfam" id="PF00902">
    <property type="entry name" value="TatC"/>
    <property type="match status" value="1"/>
</dbReference>
<dbReference type="PRINTS" id="PR01840">
    <property type="entry name" value="TATCFAMILY"/>
</dbReference>
<dbReference type="PANTHER" id="PTHR30371">
    <property type="entry name" value="SEC-INDEPENDENT PROTEIN TRANSLOCASE PROTEIN TATC"/>
    <property type="match status" value="1"/>
</dbReference>
<keyword evidence="5" id="KW-0811">Translocation</keyword>
<sequence>MSDGEPGLYSEMDIEGPDRPEPDPNPPGGDPPGTGTGAGTPGAPDDEEMPLTEHIEEMVRRLGVVVLAMAVVAGVAFPFADRLITFLWFSFLPGVASQCPPPAGATASSCPRVYHPLSLMIARLKVSTLAGFIVALPVFVYQTYLFMRPGLYPRERKYYLAAVPTSLILAGVGVAFAFFLVLPAIFTYFLYYSESAAIIAFGLSETFNLMVMMLGLFAFIFQIPLFVMLAIMMGITTRRWLEARRLYFWGGFLTIAFFFSPDPTGMAPILVASTMVVLFEGTLGLLRWTGTDARTAAVDQVAALRPLLYTIVAAVAYIVSPAPMPTGYFGQLPPAVTDGLAYLGLTSATPIIVGLAIIGVFEGINRLVRRVTRDYRVRRVLARTRVPVWLGAVVVGYLASPDPGLLRRVDVTYLSTTETAIAVGAVVVLYEGGLVLWRWQRGR</sequence>
<comment type="subcellular location">
    <subcellularLocation>
        <location evidence="5">Cell membrane</location>
        <topology evidence="5">Multi-pass membrane protein</topology>
    </subcellularLocation>
    <subcellularLocation>
        <location evidence="1">Membrane</location>
        <topology evidence="1">Multi-pass membrane protein</topology>
    </subcellularLocation>
</comment>
<dbReference type="HAMAP" id="MF_00902">
    <property type="entry name" value="TatC"/>
    <property type="match status" value="1"/>
</dbReference>
<comment type="function">
    <text evidence="5">Part of the twin-arginine translocation (Tat) system that transports large folded proteins containing a characteristic twin-arginine motif in their signal peptide across membranes.</text>
</comment>
<evidence type="ECO:0000256" key="1">
    <source>
        <dbReference type="ARBA" id="ARBA00004141"/>
    </source>
</evidence>
<evidence type="ECO:0000256" key="4">
    <source>
        <dbReference type="ARBA" id="ARBA00023136"/>
    </source>
</evidence>
<dbReference type="Proteomes" id="UP000199076">
    <property type="component" value="Unassembled WGS sequence"/>
</dbReference>
<feature type="transmembrane region" description="Helical" evidence="5">
    <location>
        <begin position="420"/>
        <end position="439"/>
    </location>
</feature>
<evidence type="ECO:0000313" key="7">
    <source>
        <dbReference type="EMBL" id="SDE93447.1"/>
    </source>
</evidence>
<dbReference type="InterPro" id="IPR002033">
    <property type="entry name" value="TatC"/>
</dbReference>
<feature type="transmembrane region" description="Helical" evidence="5">
    <location>
        <begin position="62"/>
        <end position="80"/>
    </location>
</feature>
<dbReference type="GO" id="GO:0009977">
    <property type="term" value="F:proton motive force dependent protein transmembrane transporter activity"/>
    <property type="evidence" value="ECO:0007669"/>
    <property type="project" value="TreeGrafter"/>
</dbReference>
<feature type="transmembrane region" description="Helical" evidence="5">
    <location>
        <begin position="382"/>
        <end position="400"/>
    </location>
</feature>
<gene>
    <name evidence="5" type="primary">tatC</name>
    <name evidence="7" type="ORF">SAMN05216218_102250</name>
</gene>
<evidence type="ECO:0000256" key="3">
    <source>
        <dbReference type="ARBA" id="ARBA00022989"/>
    </source>
</evidence>
<evidence type="ECO:0000313" key="8">
    <source>
        <dbReference type="Proteomes" id="UP000199076"/>
    </source>
</evidence>
<dbReference type="GO" id="GO:0065002">
    <property type="term" value="P:intracellular protein transmembrane transport"/>
    <property type="evidence" value="ECO:0007669"/>
    <property type="project" value="TreeGrafter"/>
</dbReference>
<keyword evidence="8" id="KW-1185">Reference proteome</keyword>
<keyword evidence="5" id="KW-0813">Transport</keyword>
<keyword evidence="3 5" id="KW-1133">Transmembrane helix</keyword>
<keyword evidence="5" id="KW-1003">Cell membrane</keyword>
<dbReference type="EMBL" id="FNBK01000002">
    <property type="protein sequence ID" value="SDE93447.1"/>
    <property type="molecule type" value="Genomic_DNA"/>
</dbReference>
<feature type="transmembrane region" description="Helical" evidence="5">
    <location>
        <begin position="246"/>
        <end position="261"/>
    </location>
</feature>
<comment type="caution">
    <text evidence="5">Lacks conserved residue(s) required for the propagation of feature annotation.</text>
</comment>
<keyword evidence="2 5" id="KW-0812">Transmembrane</keyword>
<feature type="compositionally biased region" description="Gly residues" evidence="6">
    <location>
        <begin position="31"/>
        <end position="40"/>
    </location>
</feature>
<comment type="subunit">
    <text evidence="5">Forms a complex with TatA.</text>
</comment>
<feature type="transmembrane region" description="Helical" evidence="5">
    <location>
        <begin position="302"/>
        <end position="320"/>
    </location>
</feature>
<feature type="transmembrane region" description="Helical" evidence="5">
    <location>
        <begin position="211"/>
        <end position="234"/>
    </location>
</feature>
<feature type="transmembrane region" description="Helical" evidence="5">
    <location>
        <begin position="340"/>
        <end position="361"/>
    </location>
</feature>
<keyword evidence="5" id="KW-0653">Protein transport</keyword>
<comment type="similarity">
    <text evidence="5">Belongs to the TatC family.</text>
</comment>
<accession>A0A1G7GZ85</accession>
<protein>
    <recommendedName>
        <fullName evidence="5">Sec-independent protein translocase protein TatC</fullName>
    </recommendedName>
</protein>
<dbReference type="OrthoDB" id="198870at2157"/>
<reference evidence="8" key="1">
    <citation type="submission" date="2016-10" db="EMBL/GenBank/DDBJ databases">
        <authorList>
            <person name="Varghese N."/>
            <person name="Submissions S."/>
        </authorList>
    </citation>
    <scope>NUCLEOTIDE SEQUENCE [LARGE SCALE GENOMIC DNA]</scope>
    <source>
        <strain evidence="8">IBRC-M 10760</strain>
    </source>
</reference>
<evidence type="ECO:0000256" key="2">
    <source>
        <dbReference type="ARBA" id="ARBA00022692"/>
    </source>
</evidence>
<evidence type="ECO:0000256" key="6">
    <source>
        <dbReference type="SAM" id="MobiDB-lite"/>
    </source>
</evidence>
<feature type="transmembrane region" description="Helical" evidence="5">
    <location>
        <begin position="267"/>
        <end position="290"/>
    </location>
</feature>
<dbReference type="RefSeq" id="WP_175452770.1">
    <property type="nucleotide sequence ID" value="NZ_FNBK01000002.1"/>
</dbReference>
<keyword evidence="4 5" id="KW-0472">Membrane</keyword>
<dbReference type="STRING" id="660518.SAMN05216218_102250"/>
<organism evidence="7 8">
    <name type="scientific">Halorientalis regularis</name>
    <dbReference type="NCBI Taxonomy" id="660518"/>
    <lineage>
        <taxon>Archaea</taxon>
        <taxon>Methanobacteriati</taxon>
        <taxon>Methanobacteriota</taxon>
        <taxon>Stenosarchaea group</taxon>
        <taxon>Halobacteria</taxon>
        <taxon>Halobacteriales</taxon>
        <taxon>Haloarculaceae</taxon>
        <taxon>Halorientalis</taxon>
    </lineage>
</organism>
<dbReference type="GO" id="GO:0043953">
    <property type="term" value="P:protein transport by the Tat complex"/>
    <property type="evidence" value="ECO:0007669"/>
    <property type="project" value="UniProtKB-UniRule"/>
</dbReference>
<feature type="region of interest" description="Disordered" evidence="6">
    <location>
        <begin position="1"/>
        <end position="48"/>
    </location>
</feature>
<feature type="transmembrane region" description="Helical" evidence="5">
    <location>
        <begin position="158"/>
        <end position="191"/>
    </location>
</feature>
<name>A0A1G7GZ85_9EURY</name>